<dbReference type="Proteomes" id="UP001381693">
    <property type="component" value="Unassembled WGS sequence"/>
</dbReference>
<comment type="subcellular location">
    <subcellularLocation>
        <location evidence="1">Nucleus</location>
    </subcellularLocation>
</comment>
<comment type="caution">
    <text evidence="4">The sequence shown here is derived from an EMBL/GenBank/DDBJ whole genome shotgun (WGS) entry which is preliminary data.</text>
</comment>
<dbReference type="PROSITE" id="PS50071">
    <property type="entry name" value="HOMEOBOX_2"/>
    <property type="match status" value="1"/>
</dbReference>
<keyword evidence="5" id="KW-1185">Reference proteome</keyword>
<evidence type="ECO:0000259" key="3">
    <source>
        <dbReference type="PROSITE" id="PS50071"/>
    </source>
</evidence>
<dbReference type="GO" id="GO:0003677">
    <property type="term" value="F:DNA binding"/>
    <property type="evidence" value="ECO:0007669"/>
    <property type="project" value="UniProtKB-UniRule"/>
</dbReference>
<dbReference type="InterPro" id="IPR001356">
    <property type="entry name" value="HD"/>
</dbReference>
<proteinExistence type="predicted"/>
<organism evidence="4 5">
    <name type="scientific">Halocaridina rubra</name>
    <name type="common">Hawaiian red shrimp</name>
    <dbReference type="NCBI Taxonomy" id="373956"/>
    <lineage>
        <taxon>Eukaryota</taxon>
        <taxon>Metazoa</taxon>
        <taxon>Ecdysozoa</taxon>
        <taxon>Arthropoda</taxon>
        <taxon>Crustacea</taxon>
        <taxon>Multicrustacea</taxon>
        <taxon>Malacostraca</taxon>
        <taxon>Eumalacostraca</taxon>
        <taxon>Eucarida</taxon>
        <taxon>Decapoda</taxon>
        <taxon>Pleocyemata</taxon>
        <taxon>Caridea</taxon>
        <taxon>Atyoidea</taxon>
        <taxon>Atyidae</taxon>
        <taxon>Halocaridina</taxon>
    </lineage>
</organism>
<evidence type="ECO:0000256" key="2">
    <source>
        <dbReference type="SAM" id="MobiDB-lite"/>
    </source>
</evidence>
<reference evidence="4 5" key="1">
    <citation type="submission" date="2023-11" db="EMBL/GenBank/DDBJ databases">
        <title>Halocaridina rubra genome assembly.</title>
        <authorList>
            <person name="Smith C."/>
        </authorList>
    </citation>
    <scope>NUCLEOTIDE SEQUENCE [LARGE SCALE GENOMIC DNA]</scope>
    <source>
        <strain evidence="4">EP-1</strain>
        <tissue evidence="4">Whole</tissue>
    </source>
</reference>
<accession>A0AAN8XJ30</accession>
<name>A0AAN8XJ30_HALRR</name>
<gene>
    <name evidence="4" type="ORF">SK128_014399</name>
</gene>
<keyword evidence="1" id="KW-0371">Homeobox</keyword>
<sequence length="164" mass="17000">MTVEKTLCVVWFQNRRAKFRRNERSVLAQRSTSFRPAETTPSLATSSGPVEQPLAPRPSGNVSMGMCDYSGYGSVGVGVGMGVGVGAWKGSSGTVGTATPPYLTHFPATTSPTPMCTSLPPGLAGSYGGGMANAAGQVGGNYMGSSLANLRLRAHEYSLHQGQV</sequence>
<protein>
    <recommendedName>
        <fullName evidence="3">Homeobox domain-containing protein</fullName>
    </recommendedName>
</protein>
<dbReference type="InterPro" id="IPR043378">
    <property type="entry name" value="PRRX1/2"/>
</dbReference>
<feature type="compositionally biased region" description="Polar residues" evidence="2">
    <location>
        <begin position="30"/>
        <end position="49"/>
    </location>
</feature>
<feature type="region of interest" description="Disordered" evidence="2">
    <location>
        <begin position="30"/>
        <end position="59"/>
    </location>
</feature>
<evidence type="ECO:0000313" key="5">
    <source>
        <dbReference type="Proteomes" id="UP001381693"/>
    </source>
</evidence>
<evidence type="ECO:0000313" key="4">
    <source>
        <dbReference type="EMBL" id="KAK7081238.1"/>
    </source>
</evidence>
<dbReference type="GO" id="GO:0005634">
    <property type="term" value="C:nucleus"/>
    <property type="evidence" value="ECO:0007669"/>
    <property type="project" value="UniProtKB-SubCell"/>
</dbReference>
<feature type="DNA-binding region" description="Homeobox" evidence="1">
    <location>
        <begin position="3"/>
        <end position="23"/>
    </location>
</feature>
<keyword evidence="1" id="KW-0238">DNA-binding</keyword>
<evidence type="ECO:0000256" key="1">
    <source>
        <dbReference type="PROSITE-ProRule" id="PRU00108"/>
    </source>
</evidence>
<keyword evidence="1" id="KW-0539">Nucleus</keyword>
<feature type="domain" description="Homeobox" evidence="3">
    <location>
        <begin position="1"/>
        <end position="22"/>
    </location>
</feature>
<dbReference type="EMBL" id="JAXCGZ010005665">
    <property type="protein sequence ID" value="KAK7081238.1"/>
    <property type="molecule type" value="Genomic_DNA"/>
</dbReference>
<dbReference type="PANTHER" id="PTHR46385:SF4">
    <property type="entry name" value="PAIRED MESODERM HOMEOBOX PROTEIN 2-LIKE ISOFORM X1"/>
    <property type="match status" value="1"/>
</dbReference>
<dbReference type="CDD" id="cd00086">
    <property type="entry name" value="homeodomain"/>
    <property type="match status" value="1"/>
</dbReference>
<dbReference type="AlphaFoldDB" id="A0AAN8XJ30"/>
<dbReference type="PANTHER" id="PTHR46385">
    <property type="entry name" value="PAIRED MESODERM HOMEOBOX PROTEIN 1-RELATED"/>
    <property type="match status" value="1"/>
</dbReference>